<protein>
    <submittedName>
        <fullName evidence="1">Uncharacterized protein</fullName>
    </submittedName>
</protein>
<sequence length="52" mass="5684">MPAGNEKALGPSFFTEVSPPDLVSYAATDEETVSKNRLMMAGFVYNFITMAH</sequence>
<evidence type="ECO:0000313" key="1">
    <source>
        <dbReference type="EMBL" id="EEX92563.1"/>
    </source>
</evidence>
<comment type="caution">
    <text evidence="1">The sequence shown here is derived from an EMBL/GenBank/DDBJ whole genome shotgun (WGS) entry which is preliminary data.</text>
</comment>
<organism evidence="1 2">
    <name type="scientific">Vibrio orientalis CIP 102891 = ATCC 33934</name>
    <dbReference type="NCBI Taxonomy" id="675816"/>
    <lineage>
        <taxon>Bacteria</taxon>
        <taxon>Pseudomonadati</taxon>
        <taxon>Pseudomonadota</taxon>
        <taxon>Gammaproteobacteria</taxon>
        <taxon>Vibrionales</taxon>
        <taxon>Vibrionaceae</taxon>
        <taxon>Vibrio</taxon>
        <taxon>Vibrio oreintalis group</taxon>
    </lineage>
</organism>
<keyword evidence="2" id="KW-1185">Reference proteome</keyword>
<reference evidence="1 2" key="1">
    <citation type="submission" date="2009-10" db="EMBL/GenBank/DDBJ databases">
        <authorList>
            <consortium name="Los Alamos National Laboratory (LANL)"/>
            <consortium name="National Microbial Pathogen Data Resource (NMPDR)"/>
            <person name="Munk A.C."/>
            <person name="Chertkov O."/>
            <person name="Tapia R."/>
            <person name="Green L."/>
            <person name="Rogers Y."/>
            <person name="Detter J.C."/>
            <person name="Bruce D."/>
            <person name="Brettin T.S."/>
            <person name="Colwell R.R."/>
            <person name="Huq A."/>
            <person name="Grim C.J."/>
            <person name="Hasan N.A."/>
            <person name="Bartels D."/>
            <person name="Vonstein V."/>
        </authorList>
    </citation>
    <scope>NUCLEOTIDE SEQUENCE [LARGE SCALE GENOMIC DNA]</scope>
    <source>
        <strain evidence="1 2">CIP 102891</strain>
    </source>
</reference>
<gene>
    <name evidence="1" type="ORF">VIA_003208</name>
</gene>
<dbReference type="Proteomes" id="UP000003515">
    <property type="component" value="Unassembled WGS sequence"/>
</dbReference>
<evidence type="ECO:0000313" key="2">
    <source>
        <dbReference type="Proteomes" id="UP000003515"/>
    </source>
</evidence>
<proteinExistence type="predicted"/>
<name>A0ABP2GWR7_VIBOR</name>
<dbReference type="EMBL" id="ACZV01000005">
    <property type="protein sequence ID" value="EEX92563.1"/>
    <property type="molecule type" value="Genomic_DNA"/>
</dbReference>
<accession>A0ABP2GWR7</accession>